<evidence type="ECO:0000256" key="3">
    <source>
        <dbReference type="ARBA" id="ARBA00023125"/>
    </source>
</evidence>
<dbReference type="EMBL" id="LNXV01000029">
    <property type="protein sequence ID" value="KTC81568.1"/>
    <property type="molecule type" value="Genomic_DNA"/>
</dbReference>
<keyword evidence="2" id="KW-0805">Transcription regulation</keyword>
<dbReference type="OrthoDB" id="9786526at2"/>
<proteinExistence type="inferred from homology"/>
<dbReference type="PANTHER" id="PTHR30537">
    <property type="entry name" value="HTH-TYPE TRANSCRIPTIONAL REGULATOR"/>
    <property type="match status" value="1"/>
</dbReference>
<dbReference type="Gene3D" id="3.40.190.290">
    <property type="match status" value="1"/>
</dbReference>
<dbReference type="PATRIC" id="fig|29422.6.peg.2226"/>
<dbReference type="InterPro" id="IPR036388">
    <property type="entry name" value="WH-like_DNA-bd_sf"/>
</dbReference>
<dbReference type="InterPro" id="IPR058163">
    <property type="entry name" value="LysR-type_TF_proteobact-type"/>
</dbReference>
<dbReference type="PANTHER" id="PTHR30537:SF30">
    <property type="entry name" value="TRANSCRIPTIONAL REGULATOR-RELATED"/>
    <property type="match status" value="1"/>
</dbReference>
<dbReference type="Pfam" id="PF03466">
    <property type="entry name" value="LysR_substrate"/>
    <property type="match status" value="1"/>
</dbReference>
<keyword evidence="4" id="KW-0804">Transcription</keyword>
<name>A0A0W0SDU2_9GAMM</name>
<dbReference type="SUPFAM" id="SSF46785">
    <property type="entry name" value="Winged helix' DNA-binding domain"/>
    <property type="match status" value="1"/>
</dbReference>
<evidence type="ECO:0000256" key="2">
    <source>
        <dbReference type="ARBA" id="ARBA00023015"/>
    </source>
</evidence>
<evidence type="ECO:0000313" key="7">
    <source>
        <dbReference type="Proteomes" id="UP000054742"/>
    </source>
</evidence>
<dbReference type="GO" id="GO:0043565">
    <property type="term" value="F:sequence-specific DNA binding"/>
    <property type="evidence" value="ECO:0007669"/>
    <property type="project" value="TreeGrafter"/>
</dbReference>
<dbReference type="PROSITE" id="PS50931">
    <property type="entry name" value="HTH_LYSR"/>
    <property type="match status" value="1"/>
</dbReference>
<keyword evidence="3" id="KW-0238">DNA-binding</keyword>
<sequence length="297" mass="33085">MIDELRALAIFAKVVEAGSFRSAANALKLSPSVVSHHVAQLEMRLGVALLYRSTRRLSLTYDGEKLYMSAEAMLSAAEKGLNSVAYHATEPTGKLNLTLPAMLTRSPLVDDITAFAKEFPKVALSISFSDIQQDLIREGIDLAIRIGELKDSTLKSKRLFTMTRKLIVAPALMSEHKTPQRPQDLVKWNWIGLKMRPNTKTLKQKSKTCLINFEPRIIVDSMDAVCQLAIAGLGLATPPAFLVADAIHQGYLVEPLPDWQVESIPVYVVWPPNVSKESLTFRFMAFLEMRKKSYLGL</sequence>
<dbReference type="RefSeq" id="WP_058442076.1">
    <property type="nucleotide sequence ID" value="NZ_CAAAHU010000005.1"/>
</dbReference>
<dbReference type="STRING" id="29422.Lbru_2088"/>
<dbReference type="CDD" id="cd08422">
    <property type="entry name" value="PBP2_CrgA_like"/>
    <property type="match status" value="1"/>
</dbReference>
<gene>
    <name evidence="6" type="ORF">Lbru_2088</name>
</gene>
<keyword evidence="7" id="KW-1185">Reference proteome</keyword>
<evidence type="ECO:0000313" key="6">
    <source>
        <dbReference type="EMBL" id="KTC81568.1"/>
    </source>
</evidence>
<dbReference type="GO" id="GO:0006351">
    <property type="term" value="P:DNA-templated transcription"/>
    <property type="evidence" value="ECO:0007669"/>
    <property type="project" value="TreeGrafter"/>
</dbReference>
<dbReference type="InterPro" id="IPR036390">
    <property type="entry name" value="WH_DNA-bd_sf"/>
</dbReference>
<reference evidence="6 7" key="1">
    <citation type="submission" date="2015-11" db="EMBL/GenBank/DDBJ databases">
        <title>Genomic analysis of 38 Legionella species identifies large and diverse effector repertoires.</title>
        <authorList>
            <person name="Burstein D."/>
            <person name="Amaro F."/>
            <person name="Zusman T."/>
            <person name="Lifshitz Z."/>
            <person name="Cohen O."/>
            <person name="Gilbert J.A."/>
            <person name="Pupko T."/>
            <person name="Shuman H.A."/>
            <person name="Segal G."/>
        </authorList>
    </citation>
    <scope>NUCLEOTIDE SEQUENCE [LARGE SCALE GENOMIC DNA]</scope>
    <source>
        <strain evidence="6 7">ATCC 43878</strain>
    </source>
</reference>
<evidence type="ECO:0000256" key="1">
    <source>
        <dbReference type="ARBA" id="ARBA00009437"/>
    </source>
</evidence>
<dbReference type="Proteomes" id="UP000054742">
    <property type="component" value="Unassembled WGS sequence"/>
</dbReference>
<dbReference type="SUPFAM" id="SSF53850">
    <property type="entry name" value="Periplasmic binding protein-like II"/>
    <property type="match status" value="1"/>
</dbReference>
<dbReference type="GO" id="GO:0003700">
    <property type="term" value="F:DNA-binding transcription factor activity"/>
    <property type="evidence" value="ECO:0007669"/>
    <property type="project" value="InterPro"/>
</dbReference>
<dbReference type="AlphaFoldDB" id="A0A0W0SDU2"/>
<dbReference type="InterPro" id="IPR000847">
    <property type="entry name" value="LysR_HTH_N"/>
</dbReference>
<feature type="domain" description="HTH lysR-type" evidence="5">
    <location>
        <begin position="3"/>
        <end position="60"/>
    </location>
</feature>
<dbReference type="Pfam" id="PF00126">
    <property type="entry name" value="HTH_1"/>
    <property type="match status" value="1"/>
</dbReference>
<organism evidence="6 7">
    <name type="scientific">Legionella brunensis</name>
    <dbReference type="NCBI Taxonomy" id="29422"/>
    <lineage>
        <taxon>Bacteria</taxon>
        <taxon>Pseudomonadati</taxon>
        <taxon>Pseudomonadota</taxon>
        <taxon>Gammaproteobacteria</taxon>
        <taxon>Legionellales</taxon>
        <taxon>Legionellaceae</taxon>
        <taxon>Legionella</taxon>
    </lineage>
</organism>
<evidence type="ECO:0000259" key="5">
    <source>
        <dbReference type="PROSITE" id="PS50931"/>
    </source>
</evidence>
<dbReference type="InterPro" id="IPR005119">
    <property type="entry name" value="LysR_subst-bd"/>
</dbReference>
<dbReference type="FunFam" id="1.10.10.10:FF:000001">
    <property type="entry name" value="LysR family transcriptional regulator"/>
    <property type="match status" value="1"/>
</dbReference>
<comment type="similarity">
    <text evidence="1">Belongs to the LysR transcriptional regulatory family.</text>
</comment>
<evidence type="ECO:0000256" key="4">
    <source>
        <dbReference type="ARBA" id="ARBA00023163"/>
    </source>
</evidence>
<dbReference type="Gene3D" id="1.10.10.10">
    <property type="entry name" value="Winged helix-like DNA-binding domain superfamily/Winged helix DNA-binding domain"/>
    <property type="match status" value="1"/>
</dbReference>
<protein>
    <submittedName>
        <fullName evidence="6">LysR family transcriptional regulator</fullName>
    </submittedName>
</protein>
<comment type="caution">
    <text evidence="6">The sequence shown here is derived from an EMBL/GenBank/DDBJ whole genome shotgun (WGS) entry which is preliminary data.</text>
</comment>
<accession>A0A0W0SDU2</accession>